<evidence type="ECO:0000256" key="3">
    <source>
        <dbReference type="ARBA" id="ARBA00022741"/>
    </source>
</evidence>
<keyword evidence="3 5" id="KW-0547">Nucleotide-binding</keyword>
<dbReference type="FunFam" id="3.30.300.30:FF:000004">
    <property type="entry name" value="Acetyl-coenzyme A synthetase"/>
    <property type="match status" value="1"/>
</dbReference>
<dbReference type="CDD" id="cd05966">
    <property type="entry name" value="ACS"/>
    <property type="match status" value="1"/>
</dbReference>
<comment type="similarity">
    <text evidence="1 5">Belongs to the ATP-dependent AMP-binding enzyme family.</text>
</comment>
<dbReference type="PANTHER" id="PTHR24095">
    <property type="entry name" value="ACETYL-COENZYME A SYNTHETASE"/>
    <property type="match status" value="1"/>
</dbReference>
<keyword evidence="4 5" id="KW-0067">ATP-binding</keyword>
<dbReference type="PANTHER" id="PTHR24095:SF14">
    <property type="entry name" value="ACETYL-COENZYME A SYNTHETASE 1"/>
    <property type="match status" value="1"/>
</dbReference>
<comment type="catalytic activity">
    <reaction evidence="5">
        <text>acetate + ATP + CoA = acetyl-CoA + AMP + diphosphate</text>
        <dbReference type="Rhea" id="RHEA:23176"/>
        <dbReference type="ChEBI" id="CHEBI:30089"/>
        <dbReference type="ChEBI" id="CHEBI:30616"/>
        <dbReference type="ChEBI" id="CHEBI:33019"/>
        <dbReference type="ChEBI" id="CHEBI:57287"/>
        <dbReference type="ChEBI" id="CHEBI:57288"/>
        <dbReference type="ChEBI" id="CHEBI:456215"/>
        <dbReference type="EC" id="6.2.1.1"/>
    </reaction>
</comment>
<keyword evidence="2 5" id="KW-0436">Ligase</keyword>
<dbReference type="Proteomes" id="UP000245609">
    <property type="component" value="Unassembled WGS sequence"/>
</dbReference>
<organism evidence="9 10">
    <name type="scientific">Smittium megazygosporum</name>
    <dbReference type="NCBI Taxonomy" id="133381"/>
    <lineage>
        <taxon>Eukaryota</taxon>
        <taxon>Fungi</taxon>
        <taxon>Fungi incertae sedis</taxon>
        <taxon>Zoopagomycota</taxon>
        <taxon>Kickxellomycotina</taxon>
        <taxon>Harpellomycetes</taxon>
        <taxon>Harpellales</taxon>
        <taxon>Legeriomycetaceae</taxon>
        <taxon>Smittium</taxon>
    </lineage>
</organism>
<comment type="caution">
    <text evidence="9">The sequence shown here is derived from an EMBL/GenBank/DDBJ whole genome shotgun (WGS) entry which is preliminary data.</text>
</comment>
<evidence type="ECO:0000256" key="4">
    <source>
        <dbReference type="ARBA" id="ARBA00022840"/>
    </source>
</evidence>
<dbReference type="Gene3D" id="3.40.50.12780">
    <property type="entry name" value="N-terminal domain of ligase-like"/>
    <property type="match status" value="1"/>
</dbReference>
<dbReference type="InterPro" id="IPR011904">
    <property type="entry name" value="Ac_CoA_lig"/>
</dbReference>
<dbReference type="InterPro" id="IPR045851">
    <property type="entry name" value="AMP-bd_C_sf"/>
</dbReference>
<dbReference type="EC" id="6.2.1.1" evidence="5"/>
<dbReference type="NCBIfam" id="NF001208">
    <property type="entry name" value="PRK00174.1"/>
    <property type="match status" value="1"/>
</dbReference>
<accession>A0A2T9XYU4</accession>
<evidence type="ECO:0000259" key="6">
    <source>
        <dbReference type="Pfam" id="PF00501"/>
    </source>
</evidence>
<feature type="domain" description="AMP-binding enzyme C-terminal" evidence="7">
    <location>
        <begin position="544"/>
        <end position="622"/>
    </location>
</feature>
<evidence type="ECO:0000259" key="8">
    <source>
        <dbReference type="Pfam" id="PF16177"/>
    </source>
</evidence>
<keyword evidence="10" id="KW-1185">Reference proteome</keyword>
<dbReference type="Pfam" id="PF16177">
    <property type="entry name" value="ACAS_N"/>
    <property type="match status" value="1"/>
</dbReference>
<dbReference type="InterPro" id="IPR025110">
    <property type="entry name" value="AMP-bd_C"/>
</dbReference>
<dbReference type="InterPro" id="IPR032387">
    <property type="entry name" value="ACAS_N"/>
</dbReference>
<evidence type="ECO:0000256" key="5">
    <source>
        <dbReference type="RuleBase" id="RU361147"/>
    </source>
</evidence>
<dbReference type="Pfam" id="PF00501">
    <property type="entry name" value="AMP-binding"/>
    <property type="match status" value="1"/>
</dbReference>
<evidence type="ECO:0000313" key="9">
    <source>
        <dbReference type="EMBL" id="PVU85240.1"/>
    </source>
</evidence>
<dbReference type="NCBIfam" id="TIGR02188">
    <property type="entry name" value="Ac_CoA_lig_AcsA"/>
    <property type="match status" value="1"/>
</dbReference>
<evidence type="ECO:0000259" key="7">
    <source>
        <dbReference type="Pfam" id="PF13193"/>
    </source>
</evidence>
<dbReference type="InterPro" id="IPR042099">
    <property type="entry name" value="ANL_N_sf"/>
</dbReference>
<dbReference type="GO" id="GO:0003987">
    <property type="term" value="F:acetate-CoA ligase activity"/>
    <property type="evidence" value="ECO:0007669"/>
    <property type="project" value="UniProtKB-UniRule"/>
</dbReference>
<dbReference type="OrthoDB" id="1706066at2759"/>
<feature type="domain" description="AMP-dependent synthetase/ligase" evidence="6">
    <location>
        <begin position="96"/>
        <end position="483"/>
    </location>
</feature>
<proteinExistence type="inferred from homology"/>
<dbReference type="EMBL" id="MBFS01003707">
    <property type="protein sequence ID" value="PVU85240.1"/>
    <property type="molecule type" value="Genomic_DNA"/>
</dbReference>
<dbReference type="FunFam" id="3.40.50.12780:FF:000001">
    <property type="entry name" value="Acetyl-coenzyme A synthetase"/>
    <property type="match status" value="1"/>
</dbReference>
<dbReference type="PROSITE" id="PS00455">
    <property type="entry name" value="AMP_BINDING"/>
    <property type="match status" value="1"/>
</dbReference>
<dbReference type="GO" id="GO:0019427">
    <property type="term" value="P:acetyl-CoA biosynthetic process from acetate"/>
    <property type="evidence" value="ECO:0007669"/>
    <property type="project" value="InterPro"/>
</dbReference>
<protein>
    <recommendedName>
        <fullName evidence="5">Acetyl-coenzyme A synthetase</fullName>
        <ecNumber evidence="5">6.2.1.1</ecNumber>
    </recommendedName>
</protein>
<dbReference type="Pfam" id="PF13193">
    <property type="entry name" value="AMP-binding_C"/>
    <property type="match status" value="1"/>
</dbReference>
<dbReference type="InterPro" id="IPR020845">
    <property type="entry name" value="AMP-binding_CS"/>
</dbReference>
<dbReference type="GO" id="GO:0005829">
    <property type="term" value="C:cytosol"/>
    <property type="evidence" value="ECO:0007669"/>
    <property type="project" value="TreeGrafter"/>
</dbReference>
<evidence type="ECO:0000256" key="1">
    <source>
        <dbReference type="ARBA" id="ARBA00006432"/>
    </source>
</evidence>
<dbReference type="InterPro" id="IPR000873">
    <property type="entry name" value="AMP-dep_synth/lig_dom"/>
</dbReference>
<evidence type="ECO:0000256" key="2">
    <source>
        <dbReference type="ARBA" id="ARBA00022598"/>
    </source>
</evidence>
<dbReference type="AlphaFoldDB" id="A0A2T9XYU4"/>
<dbReference type="Gene3D" id="3.30.300.30">
    <property type="match status" value="1"/>
</dbReference>
<sequence length="664" mass="72968">MVVVFEATHEQLTAKYPAEVNERYPKGRKPWISSIEQYKTMYDQSINDPDTFWKERADELVEFFSPYHTVSSGTIDKGDIRWFDGGKINVSYNCVDRWAKKTPDAVAIIFEADEPGQAKYITYKELLDMVSKAAGTLRSFGLKKGDTVAIYMPMVPEAAVSMLACSRLGLVHNVVFAGFSANSLAERVNDSKATVVITADQGLRGGKVIQTKAIVDEALKSCPGVKNVLVFKRTGAQVNFQEGRDVWWDDALNQQTEFVEPVHVESEDPLFILYTSGSTGKPKGLVHTTAGYLLGAAMTSRYTFDLAQGDVFCCSADVGWITGHTYGVYGPLSLGVTTVIFESLPSYPDASRFWQTVDTHKITQFYTAPTAIRALRRLGDQFVTSNDLSTLRVIGSVGEPINPEAWCWYRTVVGKDSVSVVDTYWQTENGSHLLTPMPFATTTKPGSATFPMFGIVPAILDANSGEELTSTTAKGVLCIKRPWPSIARTILGDHQRYLATYMHAYKGYYFTGDGVLRDEEGYYWIGGRVDDVINVSGHRMSTAEIESAIIENEAVAESAVVGVSDDITGQTICAFVLLQSGLKESDEIKKSIIATVRAEIGPIATPKYLIILDDLPKTRSGKIIRRVLRKVAAGEEDQLGDLSTMSDPSILAGIVSKVHSAFKK</sequence>
<reference evidence="9 10" key="1">
    <citation type="journal article" date="2018" name="MBio">
        <title>Comparative Genomics Reveals the Core Gene Toolbox for the Fungus-Insect Symbiosis.</title>
        <authorList>
            <person name="Wang Y."/>
            <person name="Stata M."/>
            <person name="Wang W."/>
            <person name="Stajich J.E."/>
            <person name="White M.M."/>
            <person name="Moncalvo J.M."/>
        </authorList>
    </citation>
    <scope>NUCLEOTIDE SEQUENCE [LARGE SCALE GENOMIC DNA]</scope>
    <source>
        <strain evidence="9 10">SC-DP-2</strain>
    </source>
</reference>
<evidence type="ECO:0000313" key="10">
    <source>
        <dbReference type="Proteomes" id="UP000245609"/>
    </source>
</evidence>
<gene>
    <name evidence="9" type="ORF">BB560_007114</name>
</gene>
<dbReference type="STRING" id="133381.A0A2T9XYU4"/>
<name>A0A2T9XYU4_9FUNG</name>
<dbReference type="SUPFAM" id="SSF56801">
    <property type="entry name" value="Acetyl-CoA synthetase-like"/>
    <property type="match status" value="1"/>
</dbReference>
<dbReference type="GO" id="GO:0016208">
    <property type="term" value="F:AMP binding"/>
    <property type="evidence" value="ECO:0007669"/>
    <property type="project" value="InterPro"/>
</dbReference>
<dbReference type="GO" id="GO:0005524">
    <property type="term" value="F:ATP binding"/>
    <property type="evidence" value="ECO:0007669"/>
    <property type="project" value="UniProtKB-UniRule"/>
</dbReference>
<feature type="domain" description="Acetyl-coenzyme A synthetase N-terminal" evidence="8">
    <location>
        <begin position="38"/>
        <end position="94"/>
    </location>
</feature>